<evidence type="ECO:0000313" key="3">
    <source>
        <dbReference type="Proteomes" id="UP001162060"/>
    </source>
</evidence>
<protein>
    <submittedName>
        <fullName evidence="2">Uncharacterized protein</fullName>
    </submittedName>
</protein>
<evidence type="ECO:0000313" key="2">
    <source>
        <dbReference type="EMBL" id="CAK7933389.1"/>
    </source>
</evidence>
<keyword evidence="1" id="KW-0175">Coiled coil</keyword>
<name>A0AAV1UK63_9STRA</name>
<proteinExistence type="predicted"/>
<evidence type="ECO:0000256" key="1">
    <source>
        <dbReference type="SAM" id="Coils"/>
    </source>
</evidence>
<dbReference type="EMBL" id="CAKLBY020000194">
    <property type="protein sequence ID" value="CAK7933389.1"/>
    <property type="molecule type" value="Genomic_DNA"/>
</dbReference>
<dbReference type="Proteomes" id="UP001162060">
    <property type="component" value="Unassembled WGS sequence"/>
</dbReference>
<organism evidence="2 3">
    <name type="scientific">Peronospora matthiolae</name>
    <dbReference type="NCBI Taxonomy" id="2874970"/>
    <lineage>
        <taxon>Eukaryota</taxon>
        <taxon>Sar</taxon>
        <taxon>Stramenopiles</taxon>
        <taxon>Oomycota</taxon>
        <taxon>Peronosporomycetes</taxon>
        <taxon>Peronosporales</taxon>
        <taxon>Peronosporaceae</taxon>
        <taxon>Peronospora</taxon>
    </lineage>
</organism>
<gene>
    <name evidence="2" type="ORF">PM001_LOCUS18539</name>
</gene>
<sequence>MRLANLIALFVAISPFSVIGLLQVSGLSLKTSPSSTERESTEVLEINAREENRAILLPTDLREYFRKFLNGAWLKDLWAKIKGRTPVGVSGKELKGPKAQAKAVVSVTEAKMALKLETLEKNLKELLEVFEPKRVGAEMEELRKKLEKLEAAQLLTPLDKDHVAEKLKRSIDQGVVTKKIEKLVKTVGALEKNGDTSAAELKELKGNLLKLKNTLEDLEIVDEARAKMADLKAKLQNVANVGDAFVKTGLHKMLSVKIPGGGTKDFALRFFRSPEFRAIHDHFSSKSAVALNKSILLNLVREKSPHEVTLMLSAARQYGGERVRGYAEALEEAQFEHWAKDGLTKETIAADIIVENEAKLQPEEKKLLLGVVGRFGEFPKTKVPVKQ</sequence>
<dbReference type="AlphaFoldDB" id="A0AAV1UK63"/>
<feature type="coiled-coil region" evidence="1">
    <location>
        <begin position="201"/>
        <end position="241"/>
    </location>
</feature>
<accession>A0AAV1UK63</accession>
<reference evidence="2" key="1">
    <citation type="submission" date="2024-01" db="EMBL/GenBank/DDBJ databases">
        <authorList>
            <person name="Webb A."/>
        </authorList>
    </citation>
    <scope>NUCLEOTIDE SEQUENCE</scope>
    <source>
        <strain evidence="2">Pm1</strain>
    </source>
</reference>
<comment type="caution">
    <text evidence="2">The sequence shown here is derived from an EMBL/GenBank/DDBJ whole genome shotgun (WGS) entry which is preliminary data.</text>
</comment>